<evidence type="ECO:0000313" key="4">
    <source>
        <dbReference type="Proteomes" id="UP000001072"/>
    </source>
</evidence>
<keyword evidence="2" id="KW-0472">Membrane</keyword>
<evidence type="ECO:0000256" key="1">
    <source>
        <dbReference type="SAM" id="MobiDB-lite"/>
    </source>
</evidence>
<feature type="compositionally biased region" description="Basic and acidic residues" evidence="1">
    <location>
        <begin position="20"/>
        <end position="34"/>
    </location>
</feature>
<reference evidence="4" key="1">
    <citation type="journal article" date="2011" name="Proc. Natl. Acad. Sci. U.S.A.">
        <title>Obligate biotrophy features unraveled by the genomic analysis of rust fungi.</title>
        <authorList>
            <person name="Duplessis S."/>
            <person name="Cuomo C.A."/>
            <person name="Lin Y.-C."/>
            <person name="Aerts A."/>
            <person name="Tisserant E."/>
            <person name="Veneault-Fourrey C."/>
            <person name="Joly D.L."/>
            <person name="Hacquard S."/>
            <person name="Amselem J."/>
            <person name="Cantarel B.L."/>
            <person name="Chiu R."/>
            <person name="Coutinho P.M."/>
            <person name="Feau N."/>
            <person name="Field M."/>
            <person name="Frey P."/>
            <person name="Gelhaye E."/>
            <person name="Goldberg J."/>
            <person name="Grabherr M.G."/>
            <person name="Kodira C.D."/>
            <person name="Kohler A."/>
            <person name="Kuees U."/>
            <person name="Lindquist E.A."/>
            <person name="Lucas S.M."/>
            <person name="Mago R."/>
            <person name="Mauceli E."/>
            <person name="Morin E."/>
            <person name="Murat C."/>
            <person name="Pangilinan J.L."/>
            <person name="Park R."/>
            <person name="Pearson M."/>
            <person name="Quesneville H."/>
            <person name="Rouhier N."/>
            <person name="Sakthikumar S."/>
            <person name="Salamov A.A."/>
            <person name="Schmutz J."/>
            <person name="Selles B."/>
            <person name="Shapiro H."/>
            <person name="Tanguay P."/>
            <person name="Tuskan G.A."/>
            <person name="Henrissat B."/>
            <person name="Van de Peer Y."/>
            <person name="Rouze P."/>
            <person name="Ellis J.G."/>
            <person name="Dodds P.N."/>
            <person name="Schein J.E."/>
            <person name="Zhong S."/>
            <person name="Hamelin R.C."/>
            <person name="Grigoriev I.V."/>
            <person name="Szabo L.J."/>
            <person name="Martin F."/>
        </authorList>
    </citation>
    <scope>NUCLEOTIDE SEQUENCE [LARGE SCALE GENOMIC DNA]</scope>
    <source>
        <strain evidence="4">98AG31 / pathotype 3-4-7</strain>
    </source>
</reference>
<feature type="region of interest" description="Disordered" evidence="1">
    <location>
        <begin position="1"/>
        <end position="63"/>
    </location>
</feature>
<name>F4R479_MELLP</name>
<keyword evidence="2" id="KW-0812">Transmembrane</keyword>
<protein>
    <submittedName>
        <fullName evidence="3">Uncharacterized protein</fullName>
    </submittedName>
</protein>
<feature type="transmembrane region" description="Helical" evidence="2">
    <location>
        <begin position="183"/>
        <end position="202"/>
    </location>
</feature>
<accession>F4R479</accession>
<keyword evidence="2" id="KW-1133">Transmembrane helix</keyword>
<keyword evidence="4" id="KW-1185">Reference proteome</keyword>
<dbReference type="KEGG" id="mlr:MELLADRAFT_76332"/>
<dbReference type="EMBL" id="GL883090">
    <property type="protein sequence ID" value="EGG13043.1"/>
    <property type="molecule type" value="Genomic_DNA"/>
</dbReference>
<feature type="compositionally biased region" description="Basic residues" evidence="1">
    <location>
        <begin position="1"/>
        <end position="19"/>
    </location>
</feature>
<organism evidence="4">
    <name type="scientific">Melampsora larici-populina (strain 98AG31 / pathotype 3-4-7)</name>
    <name type="common">Poplar leaf rust fungus</name>
    <dbReference type="NCBI Taxonomy" id="747676"/>
    <lineage>
        <taxon>Eukaryota</taxon>
        <taxon>Fungi</taxon>
        <taxon>Dikarya</taxon>
        <taxon>Basidiomycota</taxon>
        <taxon>Pucciniomycotina</taxon>
        <taxon>Pucciniomycetes</taxon>
        <taxon>Pucciniales</taxon>
        <taxon>Melampsoraceae</taxon>
        <taxon>Melampsora</taxon>
    </lineage>
</organism>
<feature type="compositionally biased region" description="Polar residues" evidence="1">
    <location>
        <begin position="47"/>
        <end position="56"/>
    </location>
</feature>
<evidence type="ECO:0000313" key="3">
    <source>
        <dbReference type="EMBL" id="EGG13043.1"/>
    </source>
</evidence>
<dbReference type="GeneID" id="18932763"/>
<gene>
    <name evidence="3" type="ORF">MELLADRAFT_76332</name>
</gene>
<sequence>MTKQKPKYRAKSTQLKRSKDHKDRLIAKSVEKKTQLPTPPPDPPTVASATQSTTSNRARKRKTFKEKVKKKFGLPDDVTFIHQANHGKNKPLTLKTGTAVILNLNGTKLITVIRFNTQQYIQSNGKKVQTEDSEQLFKQFGRSISTLYNHGVARNQITTNGPTVALGKRKRGDMFAIGMRAGYWKGVFGGVYLCIFCIFILFPSDNLRNI</sequence>
<dbReference type="InParanoid" id="F4R479"/>
<dbReference type="VEuPathDB" id="FungiDB:MELLADRAFT_76332"/>
<dbReference type="Proteomes" id="UP000001072">
    <property type="component" value="Unassembled WGS sequence"/>
</dbReference>
<dbReference type="RefSeq" id="XP_007403981.1">
    <property type="nucleotide sequence ID" value="XM_007403919.1"/>
</dbReference>
<dbReference type="HOGENOM" id="CLU_1170851_0_0_1"/>
<evidence type="ECO:0000256" key="2">
    <source>
        <dbReference type="SAM" id="Phobius"/>
    </source>
</evidence>
<proteinExistence type="predicted"/>
<dbReference type="AlphaFoldDB" id="F4R479"/>